<dbReference type="Gene3D" id="3.10.20.410">
    <property type="match status" value="1"/>
</dbReference>
<feature type="chain" id="PRO_5013258984" evidence="10">
    <location>
        <begin position="28"/>
        <end position="845"/>
    </location>
</feature>
<evidence type="ECO:0000256" key="3">
    <source>
        <dbReference type="ARBA" id="ARBA00022448"/>
    </source>
</evidence>
<keyword evidence="7 9" id="KW-0472">Membrane</keyword>
<dbReference type="Proteomes" id="UP000217182">
    <property type="component" value="Chromosome"/>
</dbReference>
<evidence type="ECO:0000256" key="8">
    <source>
        <dbReference type="ARBA" id="ARBA00023237"/>
    </source>
</evidence>
<dbReference type="RefSeq" id="WP_095847022.1">
    <property type="nucleotide sequence ID" value="NZ_CP014136.1"/>
</dbReference>
<dbReference type="Gene3D" id="2.60.40.2610">
    <property type="entry name" value="Outer membrane usher protein FimD, plug domain"/>
    <property type="match status" value="1"/>
</dbReference>
<dbReference type="PANTHER" id="PTHR30451:SF20">
    <property type="entry name" value="FIMBRIAE USHER"/>
    <property type="match status" value="1"/>
</dbReference>
<name>A0A250B2F9_9GAMM</name>
<keyword evidence="5 9" id="KW-0812">Transmembrane</keyword>
<dbReference type="Gene3D" id="2.60.40.3110">
    <property type="match status" value="1"/>
</dbReference>
<dbReference type="InterPro" id="IPR037224">
    <property type="entry name" value="PapC_N_sf"/>
</dbReference>
<evidence type="ECO:0000259" key="11">
    <source>
        <dbReference type="Pfam" id="PF13953"/>
    </source>
</evidence>
<dbReference type="Pfam" id="PF13953">
    <property type="entry name" value="PapC_C"/>
    <property type="match status" value="1"/>
</dbReference>
<organism evidence="13 14">
    <name type="scientific">Gibbsiella quercinecans</name>
    <dbReference type="NCBI Taxonomy" id="929813"/>
    <lineage>
        <taxon>Bacteria</taxon>
        <taxon>Pseudomonadati</taxon>
        <taxon>Pseudomonadota</taxon>
        <taxon>Gammaproteobacteria</taxon>
        <taxon>Enterobacterales</taxon>
        <taxon>Yersiniaceae</taxon>
        <taxon>Gibbsiella</taxon>
    </lineage>
</organism>
<keyword evidence="9" id="KW-1029">Fimbrium biogenesis</keyword>
<protein>
    <submittedName>
        <fullName evidence="13">Fimbrial protein</fullName>
    </submittedName>
</protein>
<keyword evidence="4" id="KW-1134">Transmembrane beta strand</keyword>
<keyword evidence="14" id="KW-1185">Reference proteome</keyword>
<evidence type="ECO:0000256" key="4">
    <source>
        <dbReference type="ARBA" id="ARBA00022452"/>
    </source>
</evidence>
<dbReference type="AlphaFoldDB" id="A0A250B2F9"/>
<dbReference type="PANTHER" id="PTHR30451">
    <property type="entry name" value="OUTER MEMBRANE USHER PROTEIN"/>
    <property type="match status" value="1"/>
</dbReference>
<dbReference type="InterPro" id="IPR018030">
    <property type="entry name" value="Fimbrial_membr_usher_CS"/>
</dbReference>
<dbReference type="GO" id="GO:0015473">
    <property type="term" value="F:fimbrial usher porin activity"/>
    <property type="evidence" value="ECO:0007669"/>
    <property type="project" value="InterPro"/>
</dbReference>
<evidence type="ECO:0000256" key="10">
    <source>
        <dbReference type="SAM" id="SignalP"/>
    </source>
</evidence>
<dbReference type="PROSITE" id="PS01151">
    <property type="entry name" value="FIMBRIAL_USHER"/>
    <property type="match status" value="1"/>
</dbReference>
<keyword evidence="3 9" id="KW-0813">Transport</keyword>
<comment type="similarity">
    <text evidence="2 9">Belongs to the fimbrial export usher family.</text>
</comment>
<dbReference type="Gene3D" id="2.60.40.2070">
    <property type="match status" value="1"/>
</dbReference>
<evidence type="ECO:0000256" key="2">
    <source>
        <dbReference type="ARBA" id="ARBA00008064"/>
    </source>
</evidence>
<reference evidence="13 14" key="1">
    <citation type="submission" date="2016-01" db="EMBL/GenBank/DDBJ databases">
        <authorList>
            <person name="Oliw E.H."/>
        </authorList>
    </citation>
    <scope>NUCLEOTIDE SEQUENCE [LARGE SCALE GENOMIC DNA]</scope>
    <source>
        <strain evidence="13 14">FRB97</strain>
    </source>
</reference>
<keyword evidence="8 9" id="KW-0998">Cell outer membrane</keyword>
<dbReference type="EMBL" id="CP014136">
    <property type="protein sequence ID" value="ATA20433.1"/>
    <property type="molecule type" value="Genomic_DNA"/>
</dbReference>
<dbReference type="InterPro" id="IPR043142">
    <property type="entry name" value="PapC-like_C_sf"/>
</dbReference>
<dbReference type="InterPro" id="IPR025885">
    <property type="entry name" value="PapC_N"/>
</dbReference>
<dbReference type="InterPro" id="IPR042186">
    <property type="entry name" value="FimD_plug_dom"/>
</dbReference>
<dbReference type="Pfam" id="PF13954">
    <property type="entry name" value="PapC_N"/>
    <property type="match status" value="1"/>
</dbReference>
<feature type="signal peptide" evidence="10">
    <location>
        <begin position="1"/>
        <end position="27"/>
    </location>
</feature>
<evidence type="ECO:0000256" key="1">
    <source>
        <dbReference type="ARBA" id="ARBA00004571"/>
    </source>
</evidence>
<dbReference type="FunFam" id="2.60.40.3110:FF:000001">
    <property type="entry name" value="Putative fimbrial outer membrane usher"/>
    <property type="match status" value="1"/>
</dbReference>
<proteinExistence type="inferred from homology"/>
<sequence length="845" mass="92108">MIMLNTRLSLLARSLFLALPFSCLAQAADDGYTFDASLLRGSVLSNSELSQFNQQDTVKPGHYLVDLFINGVFIERTRVQLVRGKEEKVQPCFDPSQLARFGLKKQPEAAENTCLQPGLDLKDITAQVNIAQLRLDLSIPQAMMNRPPRGSVSADSLDSGETMGFFNYNASQYHVSYRQTQASDLDSTYASLNGGLNLGLWRYRQQSSFRYDKENGNHWDTSRRYVQRAILPLRSEILLGEGFTSGRFFSGLGFRGLQLSSDDRMLPDSLRGYAPVVRGIAKSNARVTVLQGKNTLYETTVAPGPFSINDLYATNYAGDLTVVVTEADGSSSTFTVPFAAVPESIRPGLSRYAATLGRSRYVGDNDLFSEITWQQGLTNALTFNAGNQLADGYQAFMLGGVYSSWLGAFGMNTTYSHASLPDGSTSGWMMHLSYSRTFTPTNTTLSIAGYRYSTEGFRDLNDVLGVRHAAAYGKSWTSDTYRQRSRFEVAFNQGIGPLGNLMLSGSTQDYRDKRGRDNQLQFGWSKTFSNGMALNLSVTKTRTLSNSYNTGAYSYDNIYGNSQTSTTKQTVTALTFSFPLGRSSSAPNVSLLANHSQGQSSNYQAVLSGSVGEEQPVSYGLNFSTDDDTRQNLWGGNLQTRLPYANVTGSASTSRQYWQGSASLQGAVVAHRGGVTLGPYVGDSFALIEAPGANGAKVMDGQGARIDRFGYALAPALTPYHYNTVALNPEGMNSKAELADGQKRVAPYAGATVRLHFNTVRGQALLITAQRPDNGTIPMGTAVLDPTGENIGMVGQANQLYLRSDKAEDTLTLQWGKQANQQCSLHYHAPAAEDAPIQRLSAPCR</sequence>
<feature type="domain" description="PapC N-terminal" evidence="12">
    <location>
        <begin position="33"/>
        <end position="171"/>
    </location>
</feature>
<dbReference type="InterPro" id="IPR025949">
    <property type="entry name" value="PapC-like_C"/>
</dbReference>
<evidence type="ECO:0000256" key="9">
    <source>
        <dbReference type="RuleBase" id="RU003884"/>
    </source>
</evidence>
<dbReference type="GO" id="GO:0009297">
    <property type="term" value="P:pilus assembly"/>
    <property type="evidence" value="ECO:0007669"/>
    <property type="project" value="InterPro"/>
</dbReference>
<keyword evidence="6 10" id="KW-0732">Signal</keyword>
<evidence type="ECO:0000256" key="5">
    <source>
        <dbReference type="ARBA" id="ARBA00022692"/>
    </source>
</evidence>
<dbReference type="Pfam" id="PF00577">
    <property type="entry name" value="Usher"/>
    <property type="match status" value="1"/>
</dbReference>
<comment type="subcellular location">
    <subcellularLocation>
        <location evidence="1 9">Cell outer membrane</location>
        <topology evidence="1 9">Multi-pass membrane protein</topology>
    </subcellularLocation>
</comment>
<evidence type="ECO:0000313" key="14">
    <source>
        <dbReference type="Proteomes" id="UP000217182"/>
    </source>
</evidence>
<evidence type="ECO:0000313" key="13">
    <source>
        <dbReference type="EMBL" id="ATA20433.1"/>
    </source>
</evidence>
<dbReference type="FunFam" id="2.60.40.2610:FF:000001">
    <property type="entry name" value="Outer membrane fimbrial usher protein"/>
    <property type="match status" value="1"/>
</dbReference>
<evidence type="ECO:0000259" key="12">
    <source>
        <dbReference type="Pfam" id="PF13954"/>
    </source>
</evidence>
<dbReference type="SUPFAM" id="SSF141729">
    <property type="entry name" value="FimD N-terminal domain-like"/>
    <property type="match status" value="1"/>
</dbReference>
<feature type="domain" description="PapC-like C-terminal" evidence="11">
    <location>
        <begin position="766"/>
        <end position="830"/>
    </location>
</feature>
<gene>
    <name evidence="13" type="ORF">AWC35_14385</name>
</gene>
<dbReference type="InterPro" id="IPR000015">
    <property type="entry name" value="Fimb_usher"/>
</dbReference>
<dbReference type="GO" id="GO:0009279">
    <property type="term" value="C:cell outer membrane"/>
    <property type="evidence" value="ECO:0007669"/>
    <property type="project" value="UniProtKB-SubCell"/>
</dbReference>
<evidence type="ECO:0000256" key="7">
    <source>
        <dbReference type="ARBA" id="ARBA00023136"/>
    </source>
</evidence>
<dbReference type="OrthoDB" id="6554712at2"/>
<dbReference type="KEGG" id="gqu:AWC35_14385"/>
<accession>A0A250B2F9</accession>
<evidence type="ECO:0000256" key="6">
    <source>
        <dbReference type="ARBA" id="ARBA00022729"/>
    </source>
</evidence>